<keyword evidence="3" id="KW-1185">Reference proteome</keyword>
<keyword evidence="1" id="KW-0175">Coiled coil</keyword>
<gene>
    <name evidence="2" type="ORF">CIL05_07155</name>
</gene>
<proteinExistence type="predicted"/>
<evidence type="ECO:0000313" key="2">
    <source>
        <dbReference type="EMBL" id="PAV30238.1"/>
    </source>
</evidence>
<evidence type="ECO:0000313" key="3">
    <source>
        <dbReference type="Proteomes" id="UP000218887"/>
    </source>
</evidence>
<comment type="caution">
    <text evidence="2">The sequence shown here is derived from an EMBL/GenBank/DDBJ whole genome shotgun (WGS) entry which is preliminary data.</text>
</comment>
<dbReference type="AlphaFoldDB" id="A0A2A2IFT4"/>
<dbReference type="Proteomes" id="UP000218887">
    <property type="component" value="Unassembled WGS sequence"/>
</dbReference>
<name>A0A2A2IFT4_9BACI</name>
<reference evidence="2 3" key="1">
    <citation type="submission" date="2017-08" db="EMBL/GenBank/DDBJ databases">
        <title>Virgibacillus indicus sp. nov. and Virgibacillus profoundi sp. nov, two moderately halophilic bacteria isolated from marine sediment by using the Microfluidic Streak Plate.</title>
        <authorList>
            <person name="Xu B."/>
            <person name="Hu B."/>
            <person name="Wang J."/>
            <person name="Zhu Y."/>
            <person name="Huang L."/>
            <person name="Du W."/>
            <person name="Huang Y."/>
        </authorList>
    </citation>
    <scope>NUCLEOTIDE SEQUENCE [LARGE SCALE GENOMIC DNA]</scope>
    <source>
        <strain evidence="2 3">IO3-P3-H5</strain>
    </source>
</reference>
<accession>A0A2A2IFT4</accession>
<organism evidence="2 3">
    <name type="scientific">Virgibacillus profundi</name>
    <dbReference type="NCBI Taxonomy" id="2024555"/>
    <lineage>
        <taxon>Bacteria</taxon>
        <taxon>Bacillati</taxon>
        <taxon>Bacillota</taxon>
        <taxon>Bacilli</taxon>
        <taxon>Bacillales</taxon>
        <taxon>Bacillaceae</taxon>
        <taxon>Virgibacillus</taxon>
    </lineage>
</organism>
<protein>
    <submittedName>
        <fullName evidence="2">Uncharacterized protein</fullName>
    </submittedName>
</protein>
<dbReference type="EMBL" id="NPOA01000004">
    <property type="protein sequence ID" value="PAV30238.1"/>
    <property type="molecule type" value="Genomic_DNA"/>
</dbReference>
<feature type="coiled-coil region" evidence="1">
    <location>
        <begin position="41"/>
        <end position="82"/>
    </location>
</feature>
<dbReference type="RefSeq" id="WP_095654840.1">
    <property type="nucleotide sequence ID" value="NZ_NPOA01000004.1"/>
</dbReference>
<sequence>MLTILDRDIEIVENILGDHSSLEVTHCYDDSRSVGDFKEALEEVLNSLTDKEEYIEEYKEEIADHQQDKKEMLKHIKRLEKMLNKREVKFKNWEAVEDDLNY</sequence>
<evidence type="ECO:0000256" key="1">
    <source>
        <dbReference type="SAM" id="Coils"/>
    </source>
</evidence>